<evidence type="ECO:0000256" key="1">
    <source>
        <dbReference type="SAM" id="MobiDB-lite"/>
    </source>
</evidence>
<dbReference type="AlphaFoldDB" id="A0A017S258"/>
<reference evidence="3" key="1">
    <citation type="journal article" date="2014" name="Nat. Commun.">
        <title>Genomic adaptations of the halophilic Dead Sea filamentous fungus Eurotium rubrum.</title>
        <authorList>
            <person name="Kis-Papo T."/>
            <person name="Weig A.R."/>
            <person name="Riley R."/>
            <person name="Persoh D."/>
            <person name="Salamov A."/>
            <person name="Sun H."/>
            <person name="Lipzen A."/>
            <person name="Wasser S.P."/>
            <person name="Rambold G."/>
            <person name="Grigoriev I.V."/>
            <person name="Nevo E."/>
        </authorList>
    </citation>
    <scope>NUCLEOTIDE SEQUENCE [LARGE SCALE GENOMIC DNA]</scope>
    <source>
        <strain evidence="3">CBS 135680</strain>
    </source>
</reference>
<dbReference type="Proteomes" id="UP000019804">
    <property type="component" value="Unassembled WGS sequence"/>
</dbReference>
<protein>
    <submittedName>
        <fullName evidence="2">Uncharacterized protein</fullName>
    </submittedName>
</protein>
<organism evidence="2 3">
    <name type="scientific">Aspergillus ruber (strain CBS 135680)</name>
    <dbReference type="NCBI Taxonomy" id="1388766"/>
    <lineage>
        <taxon>Eukaryota</taxon>
        <taxon>Fungi</taxon>
        <taxon>Dikarya</taxon>
        <taxon>Ascomycota</taxon>
        <taxon>Pezizomycotina</taxon>
        <taxon>Eurotiomycetes</taxon>
        <taxon>Eurotiomycetidae</taxon>
        <taxon>Eurotiales</taxon>
        <taxon>Aspergillaceae</taxon>
        <taxon>Aspergillus</taxon>
        <taxon>Aspergillus subgen. Aspergillus</taxon>
    </lineage>
</organism>
<evidence type="ECO:0000313" key="2">
    <source>
        <dbReference type="EMBL" id="EYE91108.1"/>
    </source>
</evidence>
<dbReference type="HOGENOM" id="CLU_2145352_0_0_1"/>
<dbReference type="RefSeq" id="XP_040634798.1">
    <property type="nucleotide sequence ID" value="XM_040778107.1"/>
</dbReference>
<gene>
    <name evidence="2" type="ORF">EURHEDRAFT_251776</name>
</gene>
<proteinExistence type="predicted"/>
<name>A0A017S258_ASPRC</name>
<evidence type="ECO:0000313" key="3">
    <source>
        <dbReference type="Proteomes" id="UP000019804"/>
    </source>
</evidence>
<keyword evidence="3" id="KW-1185">Reference proteome</keyword>
<dbReference type="GeneID" id="63693231"/>
<accession>A0A017S258</accession>
<feature type="region of interest" description="Disordered" evidence="1">
    <location>
        <begin position="92"/>
        <end position="112"/>
    </location>
</feature>
<sequence>MGNVKWWLYGGGLQSATSRLRAKQRSLGHLYTSSIWTMSPPRGSYIEINIDYRQSIDSRSFGCSIFSIYNAFSSNNEPIGANRVNITGFMPQNGQKNKTHENKPAISYCSNT</sequence>
<dbReference type="EMBL" id="KK088448">
    <property type="protein sequence ID" value="EYE91108.1"/>
    <property type="molecule type" value="Genomic_DNA"/>
</dbReference>